<feature type="region of interest" description="Disordered" evidence="1">
    <location>
        <begin position="61"/>
        <end position="101"/>
    </location>
</feature>
<feature type="compositionally biased region" description="Basic and acidic residues" evidence="1">
    <location>
        <begin position="75"/>
        <end position="84"/>
    </location>
</feature>
<accession>A0A3B4TR59</accession>
<dbReference type="Proteomes" id="UP000261420">
    <property type="component" value="Unplaced"/>
</dbReference>
<keyword evidence="3" id="KW-1185">Reference proteome</keyword>
<feature type="compositionally biased region" description="Basic and acidic residues" evidence="1">
    <location>
        <begin position="135"/>
        <end position="150"/>
    </location>
</feature>
<proteinExistence type="predicted"/>
<feature type="region of interest" description="Disordered" evidence="1">
    <location>
        <begin position="125"/>
        <end position="150"/>
    </location>
</feature>
<evidence type="ECO:0000256" key="1">
    <source>
        <dbReference type="SAM" id="MobiDB-lite"/>
    </source>
</evidence>
<dbReference type="AlphaFoldDB" id="A0A3B4TR59"/>
<organism evidence="2 3">
    <name type="scientific">Seriola dumerili</name>
    <name type="common">Greater amberjack</name>
    <name type="synonym">Caranx dumerili</name>
    <dbReference type="NCBI Taxonomy" id="41447"/>
    <lineage>
        <taxon>Eukaryota</taxon>
        <taxon>Metazoa</taxon>
        <taxon>Chordata</taxon>
        <taxon>Craniata</taxon>
        <taxon>Vertebrata</taxon>
        <taxon>Euteleostomi</taxon>
        <taxon>Actinopterygii</taxon>
        <taxon>Neopterygii</taxon>
        <taxon>Teleostei</taxon>
        <taxon>Neoteleostei</taxon>
        <taxon>Acanthomorphata</taxon>
        <taxon>Carangaria</taxon>
        <taxon>Carangiformes</taxon>
        <taxon>Carangidae</taxon>
        <taxon>Seriola</taxon>
    </lineage>
</organism>
<reference evidence="2" key="1">
    <citation type="submission" date="2025-08" db="UniProtKB">
        <authorList>
            <consortium name="Ensembl"/>
        </authorList>
    </citation>
    <scope>IDENTIFICATION</scope>
</reference>
<feature type="compositionally biased region" description="Acidic residues" evidence="1">
    <location>
        <begin position="61"/>
        <end position="74"/>
    </location>
</feature>
<reference evidence="2" key="2">
    <citation type="submission" date="2025-09" db="UniProtKB">
        <authorList>
            <consortium name="Ensembl"/>
        </authorList>
    </citation>
    <scope>IDENTIFICATION</scope>
</reference>
<dbReference type="Ensembl" id="ENSSDUT00000008922.1">
    <property type="protein sequence ID" value="ENSSDUP00000008754.1"/>
    <property type="gene ID" value="ENSSDUG00000006413.1"/>
</dbReference>
<evidence type="ECO:0000313" key="3">
    <source>
        <dbReference type="Proteomes" id="UP000261420"/>
    </source>
</evidence>
<name>A0A3B4TR59_SERDU</name>
<protein>
    <submittedName>
        <fullName evidence="2">Uncharacterized protein</fullName>
    </submittedName>
</protein>
<sequence>VCVCVCLSVSAFAFLCIPAFVCICMFVRVRSCLATHVSIFMQVYLCVRSCMHVTFVSDEVSAEDDEQAEQDEDDNSHHPSDHSMVHPRRGQHGCGVLRGRRSGKRALERMVVVVVEESETVVDMSAFDGLAEGEESGKEVEVRSGGEEEG</sequence>
<evidence type="ECO:0000313" key="2">
    <source>
        <dbReference type="Ensembl" id="ENSSDUP00000008754.1"/>
    </source>
</evidence>